<reference evidence="1 2" key="1">
    <citation type="submission" date="2016-10" db="EMBL/GenBank/DDBJ databases">
        <authorList>
            <person name="de Groot N.N."/>
        </authorList>
    </citation>
    <scope>NUCLEOTIDE SEQUENCE [LARGE SCALE GENOMIC DNA]</scope>
    <source>
        <strain evidence="1 2">CGMCC 1.8891</strain>
    </source>
</reference>
<organism evidence="1 2">
    <name type="scientific">Celeribacter halophilus</name>
    <dbReference type="NCBI Taxonomy" id="576117"/>
    <lineage>
        <taxon>Bacteria</taxon>
        <taxon>Pseudomonadati</taxon>
        <taxon>Pseudomonadota</taxon>
        <taxon>Alphaproteobacteria</taxon>
        <taxon>Rhodobacterales</taxon>
        <taxon>Roseobacteraceae</taxon>
        <taxon>Celeribacter</taxon>
    </lineage>
</organism>
<dbReference type="RefSeq" id="WP_066598895.1">
    <property type="nucleotide sequence ID" value="NZ_FORY01000034.1"/>
</dbReference>
<dbReference type="STRING" id="576117.SAMN04488138_1345"/>
<dbReference type="EMBL" id="FORY01000034">
    <property type="protein sequence ID" value="SFK12355.1"/>
    <property type="molecule type" value="Genomic_DNA"/>
</dbReference>
<dbReference type="GeneID" id="98667023"/>
<evidence type="ECO:0000313" key="2">
    <source>
        <dbReference type="Proteomes" id="UP000183299"/>
    </source>
</evidence>
<dbReference type="Pfam" id="PF24752">
    <property type="entry name" value="DUF7697"/>
    <property type="match status" value="1"/>
</dbReference>
<name>A0A1I3WY08_9RHOB</name>
<evidence type="ECO:0000313" key="1">
    <source>
        <dbReference type="EMBL" id="SFK12355.1"/>
    </source>
</evidence>
<gene>
    <name evidence="1" type="ORF">SAMN04488138_1345</name>
</gene>
<keyword evidence="2" id="KW-1185">Reference proteome</keyword>
<dbReference type="Proteomes" id="UP000183299">
    <property type="component" value="Unassembled WGS sequence"/>
</dbReference>
<accession>A0A1I3WY08</accession>
<dbReference type="AlphaFoldDB" id="A0A1I3WY08"/>
<proteinExistence type="predicted"/>
<sequence>MRMGGQVRAVSSMAGVVIIGWDMTAAFRLADGLGIPPEAVAEFVPEIEQIACAKTNERMTENG</sequence>
<dbReference type="OrthoDB" id="7709566at2"/>
<protein>
    <submittedName>
        <fullName evidence="1">Uncharacterized protein</fullName>
    </submittedName>
</protein>
<dbReference type="InterPro" id="IPR056114">
    <property type="entry name" value="DUF7697"/>
</dbReference>